<keyword evidence="7" id="KW-0408">Iron</keyword>
<keyword evidence="10" id="KW-1185">Reference proteome</keyword>
<dbReference type="PANTHER" id="PTHR24305:SF166">
    <property type="entry name" value="CYTOCHROME P450 12A4, MITOCHONDRIAL-RELATED"/>
    <property type="match status" value="1"/>
</dbReference>
<evidence type="ECO:0000313" key="10">
    <source>
        <dbReference type="Proteomes" id="UP001497453"/>
    </source>
</evidence>
<evidence type="ECO:0000256" key="6">
    <source>
        <dbReference type="ARBA" id="ARBA00023002"/>
    </source>
</evidence>
<evidence type="ECO:0000256" key="8">
    <source>
        <dbReference type="ARBA" id="ARBA00023033"/>
    </source>
</evidence>
<comment type="cofactor">
    <cofactor evidence="1">
        <name>heme</name>
        <dbReference type="ChEBI" id="CHEBI:30413"/>
    </cofactor>
</comment>
<evidence type="ECO:0000313" key="9">
    <source>
        <dbReference type="EMBL" id="CAL1701694.1"/>
    </source>
</evidence>
<keyword evidence="5" id="KW-0479">Metal-binding</keyword>
<sequence length="565" mass="63643">MAIVSVLQLALLGAVIWIIRSVYRRLTAKSCLDNLPSPPRKSYLFGNLPQLFSRHAWDFHKDIIRHYGPVTAVSGIFGKKVLYVFDPTALHNIVVKDQYIYEESPLFLQFNGIFFGEGLLSSLGEKHRHQRKILNPVFNINHMRHMTPIFYRITDKLRDAIAWQLKEGPEEIDMLNWMTRTALELIGQGGLGWSFDTLEKPELNPLAEHVKDLVPTVAPLFLLVRFIPFASRIGSPAFRRRVIEMFPNKLVRRALAISDALDQTSKEILRAKRAALAAGDEAVSEQIGEGKDIISVLLKAQMNASEEDKMPDNEILAHMSTFIFAGMETTSGALARILHKLSERQDIQAKLRQEITTARGDRANIPYDELVSLPYMEAVCRETLRLYVDSSYIACPLRNFHLTPLSYSPVTTLNRKTTQDIVMPLSTPVLGRDGRTITDIPLDKGTDLFIGVLGSNINPAIWGEDAEIFKPERWLSALPESLTEAHVPGVYSNLMTFLGGGRACIGFKFSQLEMKVVLSVLIQHFHFDLPDKVIYWNHAGVQYPTADRASERSELPLRVSLAKSA</sequence>
<dbReference type="InterPro" id="IPR002401">
    <property type="entry name" value="Cyt_P450_E_grp-I"/>
</dbReference>
<evidence type="ECO:0000256" key="2">
    <source>
        <dbReference type="ARBA" id="ARBA00005179"/>
    </source>
</evidence>
<dbReference type="Proteomes" id="UP001497453">
    <property type="component" value="Chromosome 2"/>
</dbReference>
<dbReference type="Gene3D" id="1.10.630.10">
    <property type="entry name" value="Cytochrome P450"/>
    <property type="match status" value="1"/>
</dbReference>
<reference evidence="10" key="1">
    <citation type="submission" date="2024-04" db="EMBL/GenBank/DDBJ databases">
        <authorList>
            <person name="Shaw F."/>
            <person name="Minotto A."/>
        </authorList>
    </citation>
    <scope>NUCLEOTIDE SEQUENCE [LARGE SCALE GENOMIC DNA]</scope>
</reference>
<organism evidence="9 10">
    <name type="scientific">Somion occarium</name>
    <dbReference type="NCBI Taxonomy" id="3059160"/>
    <lineage>
        <taxon>Eukaryota</taxon>
        <taxon>Fungi</taxon>
        <taxon>Dikarya</taxon>
        <taxon>Basidiomycota</taxon>
        <taxon>Agaricomycotina</taxon>
        <taxon>Agaricomycetes</taxon>
        <taxon>Polyporales</taxon>
        <taxon>Cerrenaceae</taxon>
        <taxon>Somion</taxon>
    </lineage>
</organism>
<evidence type="ECO:0000256" key="4">
    <source>
        <dbReference type="ARBA" id="ARBA00022617"/>
    </source>
</evidence>
<keyword evidence="8" id="KW-0503">Monooxygenase</keyword>
<keyword evidence="6" id="KW-0560">Oxidoreductase</keyword>
<gene>
    <name evidence="9" type="ORF">GFSPODELE1_LOCUS3710</name>
</gene>
<accession>A0ABP1D4Q7</accession>
<evidence type="ECO:0000256" key="5">
    <source>
        <dbReference type="ARBA" id="ARBA00022723"/>
    </source>
</evidence>
<keyword evidence="4" id="KW-0349">Heme</keyword>
<evidence type="ECO:0000256" key="7">
    <source>
        <dbReference type="ARBA" id="ARBA00023004"/>
    </source>
</evidence>
<comment type="similarity">
    <text evidence="3">Belongs to the cytochrome P450 family.</text>
</comment>
<dbReference type="PANTHER" id="PTHR24305">
    <property type="entry name" value="CYTOCHROME P450"/>
    <property type="match status" value="1"/>
</dbReference>
<proteinExistence type="inferred from homology"/>
<dbReference type="CDD" id="cd11069">
    <property type="entry name" value="CYP_FUM15-like"/>
    <property type="match status" value="1"/>
</dbReference>
<dbReference type="InterPro" id="IPR036396">
    <property type="entry name" value="Cyt_P450_sf"/>
</dbReference>
<evidence type="ECO:0008006" key="11">
    <source>
        <dbReference type="Google" id="ProtNLM"/>
    </source>
</evidence>
<protein>
    <recommendedName>
        <fullName evidence="11">Cytochrome P450</fullName>
    </recommendedName>
</protein>
<dbReference type="PRINTS" id="PR00463">
    <property type="entry name" value="EP450I"/>
</dbReference>
<dbReference type="Pfam" id="PF00067">
    <property type="entry name" value="p450"/>
    <property type="match status" value="2"/>
</dbReference>
<dbReference type="SUPFAM" id="SSF48264">
    <property type="entry name" value="Cytochrome P450"/>
    <property type="match status" value="1"/>
</dbReference>
<name>A0ABP1D4Q7_9APHY</name>
<evidence type="ECO:0000256" key="3">
    <source>
        <dbReference type="ARBA" id="ARBA00010617"/>
    </source>
</evidence>
<dbReference type="EMBL" id="OZ037945">
    <property type="protein sequence ID" value="CAL1701694.1"/>
    <property type="molecule type" value="Genomic_DNA"/>
</dbReference>
<evidence type="ECO:0000256" key="1">
    <source>
        <dbReference type="ARBA" id="ARBA00001971"/>
    </source>
</evidence>
<comment type="pathway">
    <text evidence="2">Secondary metabolite biosynthesis.</text>
</comment>
<dbReference type="InterPro" id="IPR001128">
    <property type="entry name" value="Cyt_P450"/>
</dbReference>
<dbReference type="InterPro" id="IPR050121">
    <property type="entry name" value="Cytochrome_P450_monoxygenase"/>
</dbReference>